<dbReference type="Gene3D" id="1.10.260.130">
    <property type="match status" value="1"/>
</dbReference>
<dbReference type="Proteomes" id="UP000481583">
    <property type="component" value="Unassembled WGS sequence"/>
</dbReference>
<dbReference type="Gene3D" id="3.40.50.1820">
    <property type="entry name" value="alpha/beta hydrolase"/>
    <property type="match status" value="1"/>
</dbReference>
<dbReference type="EMBL" id="JAAKZV010000017">
    <property type="protein sequence ID" value="NGN63570.1"/>
    <property type="molecule type" value="Genomic_DNA"/>
</dbReference>
<dbReference type="GO" id="GO:0004806">
    <property type="term" value="F:triacylglycerol lipase activity"/>
    <property type="evidence" value="ECO:0007669"/>
    <property type="project" value="InterPro"/>
</dbReference>
<dbReference type="AlphaFoldDB" id="A0A6G4TVM3"/>
<dbReference type="SUPFAM" id="SSF53474">
    <property type="entry name" value="alpha/beta-Hydrolases"/>
    <property type="match status" value="1"/>
</dbReference>
<proteinExistence type="predicted"/>
<reference evidence="2 3" key="1">
    <citation type="submission" date="2020-02" db="EMBL/GenBank/DDBJ databases">
        <title>Whole-genome analyses of novel actinobacteria.</title>
        <authorList>
            <person name="Sahin N."/>
        </authorList>
    </citation>
    <scope>NUCLEOTIDE SEQUENCE [LARGE SCALE GENOMIC DNA]</scope>
    <source>
        <strain evidence="2 3">A7024</strain>
    </source>
</reference>
<comment type="caution">
    <text evidence="2">The sequence shown here is derived from an EMBL/GenBank/DDBJ whole genome shotgun (WGS) entry which is preliminary data.</text>
</comment>
<evidence type="ECO:0000256" key="1">
    <source>
        <dbReference type="SAM" id="MobiDB-lite"/>
    </source>
</evidence>
<dbReference type="Pfam" id="PF03583">
    <property type="entry name" value="LIP"/>
    <property type="match status" value="1"/>
</dbReference>
<dbReference type="PIRSF" id="PIRSF029171">
    <property type="entry name" value="Esterase_LipA"/>
    <property type="match status" value="1"/>
</dbReference>
<dbReference type="PANTHER" id="PTHR34853:SF1">
    <property type="entry name" value="LIPASE 5"/>
    <property type="match status" value="1"/>
</dbReference>
<dbReference type="InterPro" id="IPR029058">
    <property type="entry name" value="AB_hydrolase_fold"/>
</dbReference>
<accession>A0A6G4TVM3</accession>
<gene>
    <name evidence="2" type="ORF">G5C51_06575</name>
</gene>
<dbReference type="PANTHER" id="PTHR34853">
    <property type="match status" value="1"/>
</dbReference>
<organism evidence="2 3">
    <name type="scientific">Streptomyces coryli</name>
    <dbReference type="NCBI Taxonomy" id="1128680"/>
    <lineage>
        <taxon>Bacteria</taxon>
        <taxon>Bacillati</taxon>
        <taxon>Actinomycetota</taxon>
        <taxon>Actinomycetes</taxon>
        <taxon>Kitasatosporales</taxon>
        <taxon>Streptomycetaceae</taxon>
        <taxon>Streptomyces</taxon>
    </lineage>
</organism>
<feature type="region of interest" description="Disordered" evidence="1">
    <location>
        <begin position="1"/>
        <end position="24"/>
    </location>
</feature>
<evidence type="ECO:0000313" key="2">
    <source>
        <dbReference type="EMBL" id="NGN63570.1"/>
    </source>
</evidence>
<dbReference type="InterPro" id="IPR005152">
    <property type="entry name" value="Lipase_secreted"/>
</dbReference>
<feature type="compositionally biased region" description="Basic residues" evidence="1">
    <location>
        <begin position="1"/>
        <end position="15"/>
    </location>
</feature>
<name>A0A6G4TVM3_9ACTN</name>
<protein>
    <submittedName>
        <fullName evidence="2">Triacylglycerol lipase</fullName>
    </submittedName>
</protein>
<evidence type="ECO:0000313" key="3">
    <source>
        <dbReference type="Proteomes" id="UP000481583"/>
    </source>
</evidence>
<dbReference type="GO" id="GO:0016042">
    <property type="term" value="P:lipid catabolic process"/>
    <property type="evidence" value="ECO:0007669"/>
    <property type="project" value="InterPro"/>
</dbReference>
<sequence length="453" mass="46777">MPYRRCSRASRRSHPRQGAVSVKHRTPLRKRLTVGLAAAALLGAGLSVPALTAGADEPRAAASCGATDAQIYTPPGSAPASPGTVIACRETKLPEVPGNIPMKAWKVQYSSSDNQGKPVAVSGTVAVPEKTWTGGGPRPVIAFNPGTLGLGPQCAFSKQLAGAYQDMYEGDNIAAALKAGYAVAATDGAGYLNGQTHPYVSGLDAGHALLDIARAAPGVPGSGLGKDAQVGLWGYSEGGQASLWAAQLAGKYAPELKVAGVASGGVPGDLKVVAKGLNGGPFAGFAADAVIGLAASHPAMPFDELMNDQGKEAIKKAKSLCLAGTIAQFAFNKIDNFTKDKLTLDQLYALKGTDGKTWGQVVDEQKLGVGIGPAGSGATHRIAFPTFQYRGLLEEVIPIETEDATRQAYCKAGIPVKWKTYAGEHLTTDNMASGDAVAFFGSRFQGKQPENNC</sequence>
<keyword evidence="3" id="KW-1185">Reference proteome</keyword>